<feature type="transmembrane region" description="Helical" evidence="1">
    <location>
        <begin position="43"/>
        <end position="63"/>
    </location>
</feature>
<reference evidence="2 3" key="1">
    <citation type="submission" date="2024-05" db="EMBL/GenBank/DDBJ databases">
        <title>Genetic variation in Jamaican populations of the coffee berry borer (Hypothenemus hampei).</title>
        <authorList>
            <person name="Errbii M."/>
            <person name="Myrie A."/>
        </authorList>
    </citation>
    <scope>NUCLEOTIDE SEQUENCE [LARGE SCALE GENOMIC DNA]</scope>
    <source>
        <strain evidence="2">JA-Hopewell-2020-01-JO</strain>
        <tissue evidence="2">Whole body</tissue>
    </source>
</reference>
<feature type="transmembrane region" description="Helical" evidence="1">
    <location>
        <begin position="12"/>
        <end position="31"/>
    </location>
</feature>
<proteinExistence type="predicted"/>
<accession>A0ABD1F9N2</accession>
<dbReference type="EMBL" id="JBDJPC010000002">
    <property type="protein sequence ID" value="KAL1513217.1"/>
    <property type="molecule type" value="Genomic_DNA"/>
</dbReference>
<sequence>MPTRTSLDKPSLWIAIIASILIFILVTLGVLGKFFLDEFTSRVLLISLILVISIIGIFALTFLEVRKKVVRKKEAKLIEKNGFYYQNVQPSAPTEEKKGNGVLI</sequence>
<evidence type="ECO:0000313" key="3">
    <source>
        <dbReference type="Proteomes" id="UP001566132"/>
    </source>
</evidence>
<dbReference type="AlphaFoldDB" id="A0ABD1F9N2"/>
<keyword evidence="1" id="KW-0812">Transmembrane</keyword>
<keyword evidence="3" id="KW-1185">Reference proteome</keyword>
<name>A0ABD1F9N2_HYPHA</name>
<evidence type="ECO:0000313" key="2">
    <source>
        <dbReference type="EMBL" id="KAL1513217.1"/>
    </source>
</evidence>
<comment type="caution">
    <text evidence="2">The sequence shown here is derived from an EMBL/GenBank/DDBJ whole genome shotgun (WGS) entry which is preliminary data.</text>
</comment>
<gene>
    <name evidence="2" type="ORF">ABEB36_002653</name>
</gene>
<evidence type="ECO:0000256" key="1">
    <source>
        <dbReference type="SAM" id="Phobius"/>
    </source>
</evidence>
<protein>
    <submittedName>
        <fullName evidence="2">Uncharacterized protein</fullName>
    </submittedName>
</protein>
<dbReference type="Proteomes" id="UP001566132">
    <property type="component" value="Unassembled WGS sequence"/>
</dbReference>
<organism evidence="2 3">
    <name type="scientific">Hypothenemus hampei</name>
    <name type="common">Coffee berry borer</name>
    <dbReference type="NCBI Taxonomy" id="57062"/>
    <lineage>
        <taxon>Eukaryota</taxon>
        <taxon>Metazoa</taxon>
        <taxon>Ecdysozoa</taxon>
        <taxon>Arthropoda</taxon>
        <taxon>Hexapoda</taxon>
        <taxon>Insecta</taxon>
        <taxon>Pterygota</taxon>
        <taxon>Neoptera</taxon>
        <taxon>Endopterygota</taxon>
        <taxon>Coleoptera</taxon>
        <taxon>Polyphaga</taxon>
        <taxon>Cucujiformia</taxon>
        <taxon>Curculionidae</taxon>
        <taxon>Scolytinae</taxon>
        <taxon>Hypothenemus</taxon>
    </lineage>
</organism>
<keyword evidence="1" id="KW-1133">Transmembrane helix</keyword>
<keyword evidence="1" id="KW-0472">Membrane</keyword>